<comment type="caution">
    <text evidence="3">The sequence shown here is derived from an EMBL/GenBank/DDBJ whole genome shotgun (WGS) entry which is preliminary data.</text>
</comment>
<proteinExistence type="predicted"/>
<organism evidence="3 4">
    <name type="scientific">Folsomia candida</name>
    <name type="common">Springtail</name>
    <dbReference type="NCBI Taxonomy" id="158441"/>
    <lineage>
        <taxon>Eukaryota</taxon>
        <taxon>Metazoa</taxon>
        <taxon>Ecdysozoa</taxon>
        <taxon>Arthropoda</taxon>
        <taxon>Hexapoda</taxon>
        <taxon>Collembola</taxon>
        <taxon>Entomobryomorpha</taxon>
        <taxon>Isotomoidea</taxon>
        <taxon>Isotomidae</taxon>
        <taxon>Proisotominae</taxon>
        <taxon>Folsomia</taxon>
    </lineage>
</organism>
<dbReference type="Proteomes" id="UP000198287">
    <property type="component" value="Unassembled WGS sequence"/>
</dbReference>
<evidence type="ECO:0000256" key="1">
    <source>
        <dbReference type="SAM" id="SignalP"/>
    </source>
</evidence>
<feature type="signal peptide" evidence="1">
    <location>
        <begin position="1"/>
        <end position="22"/>
    </location>
</feature>
<gene>
    <name evidence="3" type="ORF">Fcan01_16950</name>
</gene>
<keyword evidence="1" id="KW-0732">Signal</keyword>
<feature type="domain" description="Ig-like" evidence="2">
    <location>
        <begin position="517"/>
        <end position="575"/>
    </location>
</feature>
<keyword evidence="4" id="KW-1185">Reference proteome</keyword>
<sequence>MHYLRKKFIILCLFFLFKLIISQETDSCNCSRNLHTAQIKCLVESTNINSPSCTVTFGQADDVISQAHTRCIEKNVFATEGDHPGQLRKIVVFCTAPYPLRLSFDGMMPHQSIGIANYRYANPEFENQTLSKFIVSMDVEPEITGRYSIFPQNGFSDRMGGTVDFYIFAENGRFGPYLLNEGKILRPIFTSNALILPCRPFKRTTNILNNAAFTDYDQFDTKLGFVINLTANRPISSLIGEYQCLVNDLMDGMGSKVTIIVSSADFNSTMAEMIPPLEEVPSLENLDLNLNVTGKWAVCLSEDKSRKYYRLVNMRSRNPLESSMKTLCFAGDAECLGKREGSFSRCHASPRICKAVDFKEGGGIISCFHRNSKTVKEPHNYILGLDGKTYTRSVPIQALMGLKAVGNKTSTFYTDIEYSFTCTAVSYLFAQPLMIDVLLSNGTRIPISPRNPLDATNTKEIYDISSTNIVFNNYKVEAKLTFESATVTKVVCSAFIWDLEETLDHILLVDVQKSLSPRFSENFRSAEFIRGQTNELECDTEALPEPAFEWEKDGVMQHPTAQDCSLLLAYQSGLF</sequence>
<dbReference type="OrthoDB" id="1668230at2759"/>
<protein>
    <submittedName>
        <fullName evidence="3">Obscurin</fullName>
    </submittedName>
</protein>
<dbReference type="EMBL" id="LNIX01000012">
    <property type="protein sequence ID" value="OXA48412.1"/>
    <property type="molecule type" value="Genomic_DNA"/>
</dbReference>
<evidence type="ECO:0000259" key="2">
    <source>
        <dbReference type="PROSITE" id="PS50835"/>
    </source>
</evidence>
<name>A0A226DSD9_FOLCA</name>
<feature type="chain" id="PRO_5012646527" evidence="1">
    <location>
        <begin position="23"/>
        <end position="575"/>
    </location>
</feature>
<reference evidence="3 4" key="1">
    <citation type="submission" date="2015-12" db="EMBL/GenBank/DDBJ databases">
        <title>The genome of Folsomia candida.</title>
        <authorList>
            <person name="Faddeeva A."/>
            <person name="Derks M.F."/>
            <person name="Anvar Y."/>
            <person name="Smit S."/>
            <person name="Van Straalen N."/>
            <person name="Roelofs D."/>
        </authorList>
    </citation>
    <scope>NUCLEOTIDE SEQUENCE [LARGE SCALE GENOMIC DNA]</scope>
    <source>
        <strain evidence="3 4">VU population</strain>
        <tissue evidence="3">Whole body</tissue>
    </source>
</reference>
<dbReference type="PROSITE" id="PS50835">
    <property type="entry name" value="IG_LIKE"/>
    <property type="match status" value="1"/>
</dbReference>
<accession>A0A226DSD9</accession>
<evidence type="ECO:0000313" key="3">
    <source>
        <dbReference type="EMBL" id="OXA48412.1"/>
    </source>
</evidence>
<dbReference type="InterPro" id="IPR007110">
    <property type="entry name" value="Ig-like_dom"/>
</dbReference>
<evidence type="ECO:0000313" key="4">
    <source>
        <dbReference type="Proteomes" id="UP000198287"/>
    </source>
</evidence>
<dbReference type="AlphaFoldDB" id="A0A226DSD9"/>